<sequence>MSKGCSAVRLIIVAASLLSHVLCLNIILNNDDGFTSVHIRELYRALNAAGHNAWIAAPAYDQSGRGGTLSFTSKANLTSASDADVIPKGAASYGHDPSDPKIWYYDGTPVTCTLFALDYLAPTHMGIAAPDLVITGPNFGTNPGPFMYTMSGTMGAAYSAIGRGVPALALSADSYGPGRNFKGLVAHTQSGWPDPATIIANLSTTLVNQLAAGSKPLLPPGYGLTVNYPKVTSLKDTGCLYPPFIRTRLTGGAPIQKAIFDPKTGLFRGADTIPATGVGVNTCNVGNCTLPGETNVVNNGQCQTSVSVFVVDYDAPDNPATQGVDSRLGNLVTGENEARNYSAASVGAPPEQPAVSAAASTTPPAVKSGAGTNLPQHLRVLAAVGSVLGVLH</sequence>
<feature type="region of interest" description="Disordered" evidence="4">
    <location>
        <begin position="341"/>
        <end position="372"/>
    </location>
</feature>
<accession>A0A6G1I5M6</accession>
<evidence type="ECO:0000256" key="3">
    <source>
        <dbReference type="ARBA" id="ARBA00022801"/>
    </source>
</evidence>
<evidence type="ECO:0000313" key="7">
    <source>
        <dbReference type="EMBL" id="KAF2403426.1"/>
    </source>
</evidence>
<dbReference type="OrthoDB" id="4018688at2759"/>
<dbReference type="Pfam" id="PF01975">
    <property type="entry name" value="SurE"/>
    <property type="match status" value="1"/>
</dbReference>
<keyword evidence="5" id="KW-0732">Signal</keyword>
<feature type="compositionally biased region" description="Low complexity" evidence="4">
    <location>
        <begin position="353"/>
        <end position="366"/>
    </location>
</feature>
<keyword evidence="8" id="KW-1185">Reference proteome</keyword>
<dbReference type="InterPro" id="IPR036523">
    <property type="entry name" value="SurE-like_sf"/>
</dbReference>
<dbReference type="EMBL" id="ML996689">
    <property type="protein sequence ID" value="KAF2403426.1"/>
    <property type="molecule type" value="Genomic_DNA"/>
</dbReference>
<dbReference type="GO" id="GO:0008252">
    <property type="term" value="F:nucleotidase activity"/>
    <property type="evidence" value="ECO:0007669"/>
    <property type="project" value="InterPro"/>
</dbReference>
<dbReference type="SUPFAM" id="SSF64167">
    <property type="entry name" value="SurE-like"/>
    <property type="match status" value="1"/>
</dbReference>
<protein>
    <submittedName>
        <fullName evidence="7">5'/3'-nucleotidase sure</fullName>
    </submittedName>
</protein>
<proteinExistence type="inferred from homology"/>
<gene>
    <name evidence="7" type="ORF">EJ06DRAFT_488083</name>
</gene>
<reference evidence="7" key="1">
    <citation type="journal article" date="2020" name="Stud. Mycol.">
        <title>101 Dothideomycetes genomes: a test case for predicting lifestyles and emergence of pathogens.</title>
        <authorList>
            <person name="Haridas S."/>
            <person name="Albert R."/>
            <person name="Binder M."/>
            <person name="Bloem J."/>
            <person name="Labutti K."/>
            <person name="Salamov A."/>
            <person name="Andreopoulos B."/>
            <person name="Baker S."/>
            <person name="Barry K."/>
            <person name="Bills G."/>
            <person name="Bluhm B."/>
            <person name="Cannon C."/>
            <person name="Castanera R."/>
            <person name="Culley D."/>
            <person name="Daum C."/>
            <person name="Ezra D."/>
            <person name="Gonzalez J."/>
            <person name="Henrissat B."/>
            <person name="Kuo A."/>
            <person name="Liang C."/>
            <person name="Lipzen A."/>
            <person name="Lutzoni F."/>
            <person name="Magnuson J."/>
            <person name="Mondo S."/>
            <person name="Nolan M."/>
            <person name="Ohm R."/>
            <person name="Pangilinan J."/>
            <person name="Park H.-J."/>
            <person name="Ramirez L."/>
            <person name="Alfaro M."/>
            <person name="Sun H."/>
            <person name="Tritt A."/>
            <person name="Yoshinaga Y."/>
            <person name="Zwiers L.-H."/>
            <person name="Turgeon B."/>
            <person name="Goodwin S."/>
            <person name="Spatafora J."/>
            <person name="Crous P."/>
            <person name="Grigoriev I."/>
        </authorList>
    </citation>
    <scope>NUCLEOTIDE SEQUENCE</scope>
    <source>
        <strain evidence="7">CBS 262.69</strain>
    </source>
</reference>
<comment type="similarity">
    <text evidence="1">Belongs to the SurE nucleotidase family.</text>
</comment>
<dbReference type="AlphaFoldDB" id="A0A6G1I5M6"/>
<evidence type="ECO:0000313" key="8">
    <source>
        <dbReference type="Proteomes" id="UP000799640"/>
    </source>
</evidence>
<dbReference type="Proteomes" id="UP000799640">
    <property type="component" value="Unassembled WGS sequence"/>
</dbReference>
<dbReference type="Gene3D" id="3.40.1210.10">
    <property type="entry name" value="Survival protein SurE-like phosphatase/nucleotidase"/>
    <property type="match status" value="1"/>
</dbReference>
<dbReference type="InterPro" id="IPR002828">
    <property type="entry name" value="SurE-like_Pase/nucleotidase"/>
</dbReference>
<keyword evidence="3" id="KW-0378">Hydrolase</keyword>
<evidence type="ECO:0000256" key="4">
    <source>
        <dbReference type="SAM" id="MobiDB-lite"/>
    </source>
</evidence>
<dbReference type="PANTHER" id="PTHR30457:SF0">
    <property type="entry name" value="PHOSPHATASE, PUTATIVE (AFU_ORTHOLOGUE AFUA_4G01070)-RELATED"/>
    <property type="match status" value="1"/>
</dbReference>
<feature type="chain" id="PRO_5026040496" evidence="5">
    <location>
        <begin position="24"/>
        <end position="392"/>
    </location>
</feature>
<evidence type="ECO:0000259" key="6">
    <source>
        <dbReference type="Pfam" id="PF01975"/>
    </source>
</evidence>
<dbReference type="GO" id="GO:0046872">
    <property type="term" value="F:metal ion binding"/>
    <property type="evidence" value="ECO:0007669"/>
    <property type="project" value="UniProtKB-KW"/>
</dbReference>
<evidence type="ECO:0000256" key="1">
    <source>
        <dbReference type="ARBA" id="ARBA00011062"/>
    </source>
</evidence>
<organism evidence="7 8">
    <name type="scientific">Trichodelitschia bisporula</name>
    <dbReference type="NCBI Taxonomy" id="703511"/>
    <lineage>
        <taxon>Eukaryota</taxon>
        <taxon>Fungi</taxon>
        <taxon>Dikarya</taxon>
        <taxon>Ascomycota</taxon>
        <taxon>Pezizomycotina</taxon>
        <taxon>Dothideomycetes</taxon>
        <taxon>Dothideomycetes incertae sedis</taxon>
        <taxon>Phaeotrichales</taxon>
        <taxon>Phaeotrichaceae</taxon>
        <taxon>Trichodelitschia</taxon>
    </lineage>
</organism>
<name>A0A6G1I5M6_9PEZI</name>
<feature type="domain" description="Survival protein SurE-like phosphatase/nucleotidase" evidence="6">
    <location>
        <begin position="26"/>
        <end position="233"/>
    </location>
</feature>
<dbReference type="PANTHER" id="PTHR30457">
    <property type="entry name" value="5'-NUCLEOTIDASE SURE"/>
    <property type="match status" value="1"/>
</dbReference>
<keyword evidence="2" id="KW-0479">Metal-binding</keyword>
<feature type="signal peptide" evidence="5">
    <location>
        <begin position="1"/>
        <end position="23"/>
    </location>
</feature>
<evidence type="ECO:0000256" key="5">
    <source>
        <dbReference type="SAM" id="SignalP"/>
    </source>
</evidence>
<dbReference type="InterPro" id="IPR030048">
    <property type="entry name" value="SurE"/>
</dbReference>
<evidence type="ECO:0000256" key="2">
    <source>
        <dbReference type="ARBA" id="ARBA00022723"/>
    </source>
</evidence>